<name>A0A1A9UWR0_GLOAU</name>
<sequence length="115" mass="12875">MLRTVFDSMKTSGHISLTLHDIGMKFSPEIVIILLSLHFKNFEFMDVDNLNVKPHHVVDLSALKTISSVGSCKRTQKSGKCHKQAGLPCKLDFIQLNCAILIYCCLYDESITASM</sequence>
<dbReference type="EnsemblMetazoa" id="GAUT018338-RA">
    <property type="protein sequence ID" value="GAUT018338-PA"/>
    <property type="gene ID" value="GAUT018338"/>
</dbReference>
<evidence type="ECO:0000313" key="1">
    <source>
        <dbReference type="EnsemblMetazoa" id="GAUT018338-PA"/>
    </source>
</evidence>
<dbReference type="AlphaFoldDB" id="A0A1A9UWR0"/>
<reference evidence="1" key="1">
    <citation type="submission" date="2020-05" db="UniProtKB">
        <authorList>
            <consortium name="EnsemblMetazoa"/>
        </authorList>
    </citation>
    <scope>IDENTIFICATION</scope>
    <source>
        <strain evidence="1">TTRI</strain>
    </source>
</reference>
<accession>A0A1A9UWR0</accession>
<keyword evidence="2" id="KW-1185">Reference proteome</keyword>
<dbReference type="VEuPathDB" id="VectorBase:GAUT018338"/>
<proteinExistence type="predicted"/>
<protein>
    <submittedName>
        <fullName evidence="1">Uncharacterized protein</fullName>
    </submittedName>
</protein>
<organism evidence="1 2">
    <name type="scientific">Glossina austeni</name>
    <name type="common">Savannah tsetse fly</name>
    <dbReference type="NCBI Taxonomy" id="7395"/>
    <lineage>
        <taxon>Eukaryota</taxon>
        <taxon>Metazoa</taxon>
        <taxon>Ecdysozoa</taxon>
        <taxon>Arthropoda</taxon>
        <taxon>Hexapoda</taxon>
        <taxon>Insecta</taxon>
        <taxon>Pterygota</taxon>
        <taxon>Neoptera</taxon>
        <taxon>Endopterygota</taxon>
        <taxon>Diptera</taxon>
        <taxon>Brachycera</taxon>
        <taxon>Muscomorpha</taxon>
        <taxon>Hippoboscoidea</taxon>
        <taxon>Glossinidae</taxon>
        <taxon>Glossina</taxon>
    </lineage>
</organism>
<evidence type="ECO:0000313" key="2">
    <source>
        <dbReference type="Proteomes" id="UP000078200"/>
    </source>
</evidence>
<dbReference type="Proteomes" id="UP000078200">
    <property type="component" value="Unassembled WGS sequence"/>
</dbReference>